<dbReference type="Proteomes" id="UP000302218">
    <property type="component" value="Chromosome"/>
</dbReference>
<feature type="region of interest" description="Disordered" evidence="1">
    <location>
        <begin position="18"/>
        <end position="53"/>
    </location>
</feature>
<organism evidence="2 3">
    <name type="scientific">Natrinema versiforme</name>
    <dbReference type="NCBI Taxonomy" id="88724"/>
    <lineage>
        <taxon>Archaea</taxon>
        <taxon>Methanobacteriati</taxon>
        <taxon>Methanobacteriota</taxon>
        <taxon>Stenosarchaea group</taxon>
        <taxon>Halobacteria</taxon>
        <taxon>Halobacteriales</taxon>
        <taxon>Natrialbaceae</taxon>
        <taxon>Natrinema</taxon>
    </lineage>
</organism>
<dbReference type="EMBL" id="CP040330">
    <property type="protein sequence ID" value="QCS43352.1"/>
    <property type="molecule type" value="Genomic_DNA"/>
</dbReference>
<evidence type="ECO:0000256" key="1">
    <source>
        <dbReference type="SAM" id="MobiDB-lite"/>
    </source>
</evidence>
<dbReference type="PROSITE" id="PS51257">
    <property type="entry name" value="PROKAR_LIPOPROTEIN"/>
    <property type="match status" value="1"/>
</dbReference>
<proteinExistence type="predicted"/>
<dbReference type="GeneID" id="40266343"/>
<name>A0A4P8WJT7_9EURY</name>
<dbReference type="AlphaFoldDB" id="A0A4P8WJT7"/>
<dbReference type="KEGG" id="nvr:FEJ81_13680"/>
<protein>
    <submittedName>
        <fullName evidence="2">Uncharacterized protein</fullName>
    </submittedName>
</protein>
<sequence length="326" mass="35408">MVRRRQILLTTLAAGATGIAGCTNDDTSDDSTEPTDEQDDEPDDDGTPADLERRGDGIYEVDIGAISDGQVQLHEGGVTEGTVSYVSPIRIEWMYGHLRDADVPESFEIDPVLNTTDDAENLFVAPVYDADAGNWTINAYADEIYYETRENHQIHLGKFMGAVDDREIEEHDAGFTEHHDGIYRATVEFGPTPGDSEDPRMVHVSNMTIEEADSDETGPEVGGFLNPNVIDRDPPEVPSVEFSFEYDDAAQRVTITHESGETLDGESTWTVLGGDPTDKQFSGEIAPGDQLTVAVTDASPGDVLMIAWTGPETDDGIPLGSVEIPE</sequence>
<gene>
    <name evidence="2" type="ORF">FEJ81_13680</name>
</gene>
<evidence type="ECO:0000313" key="3">
    <source>
        <dbReference type="Proteomes" id="UP000302218"/>
    </source>
</evidence>
<feature type="compositionally biased region" description="Acidic residues" evidence="1">
    <location>
        <begin position="26"/>
        <end position="47"/>
    </location>
</feature>
<dbReference type="RefSeq" id="WP_138245814.1">
    <property type="nucleotide sequence ID" value="NZ_CP040330.1"/>
</dbReference>
<accession>A0A4P8WJT7</accession>
<evidence type="ECO:0000313" key="2">
    <source>
        <dbReference type="EMBL" id="QCS43352.1"/>
    </source>
</evidence>
<reference evidence="3" key="1">
    <citation type="submission" date="2019-05" db="EMBL/GenBank/DDBJ databases">
        <title>Genome sequence and methylation pattern of the halophilic Archaeon Natrinema versiforme BOL5-4.</title>
        <authorList>
            <person name="DasSarma P."/>
            <person name="Anton B.P."/>
            <person name="DasSarma S.L."/>
            <person name="Martinez F.L."/>
            <person name="Guzman D."/>
            <person name="Roberts R.J."/>
            <person name="DasSarma S."/>
        </authorList>
    </citation>
    <scope>NUCLEOTIDE SEQUENCE [LARGE SCALE GENOMIC DNA]</scope>
    <source>
        <strain evidence="3">BOL5-4</strain>
    </source>
</reference>
<dbReference type="OrthoDB" id="202932at2157"/>